<dbReference type="InterPro" id="IPR027417">
    <property type="entry name" value="P-loop_NTPase"/>
</dbReference>
<gene>
    <name evidence="6" type="ORF">D3875_03465</name>
</gene>
<keyword evidence="1" id="KW-0547">Nucleotide-binding</keyword>
<dbReference type="Pfam" id="PF13245">
    <property type="entry name" value="AAA_19"/>
    <property type="match status" value="1"/>
</dbReference>
<evidence type="ECO:0000256" key="4">
    <source>
        <dbReference type="ARBA" id="ARBA00022840"/>
    </source>
</evidence>
<keyword evidence="4" id="KW-0067">ATP-binding</keyword>
<dbReference type="PANTHER" id="PTHR11070">
    <property type="entry name" value="UVRD / RECB / PCRA DNA HELICASE FAMILY MEMBER"/>
    <property type="match status" value="1"/>
</dbReference>
<evidence type="ECO:0000259" key="5">
    <source>
        <dbReference type="Pfam" id="PF13361"/>
    </source>
</evidence>
<dbReference type="OrthoDB" id="9787585at2"/>
<accession>A0A418VES5</accession>
<organism evidence="6 7">
    <name type="scientific">Deinococcus cavernae</name>
    <dbReference type="NCBI Taxonomy" id="2320857"/>
    <lineage>
        <taxon>Bacteria</taxon>
        <taxon>Thermotogati</taxon>
        <taxon>Deinococcota</taxon>
        <taxon>Deinococci</taxon>
        <taxon>Deinococcales</taxon>
        <taxon>Deinococcaceae</taxon>
        <taxon>Deinococcus</taxon>
    </lineage>
</organism>
<feature type="domain" description="UvrD-like helicase C-terminal" evidence="5">
    <location>
        <begin position="292"/>
        <end position="348"/>
    </location>
</feature>
<evidence type="ECO:0000256" key="3">
    <source>
        <dbReference type="ARBA" id="ARBA00022806"/>
    </source>
</evidence>
<dbReference type="GO" id="GO:0003677">
    <property type="term" value="F:DNA binding"/>
    <property type="evidence" value="ECO:0007669"/>
    <property type="project" value="InterPro"/>
</dbReference>
<protein>
    <submittedName>
        <fullName evidence="6">DUF2075 domain-containing protein</fullName>
    </submittedName>
</protein>
<evidence type="ECO:0000256" key="1">
    <source>
        <dbReference type="ARBA" id="ARBA00022741"/>
    </source>
</evidence>
<dbReference type="GO" id="GO:0016787">
    <property type="term" value="F:hydrolase activity"/>
    <property type="evidence" value="ECO:0007669"/>
    <property type="project" value="UniProtKB-KW"/>
</dbReference>
<dbReference type="Proteomes" id="UP000286287">
    <property type="component" value="Unassembled WGS sequence"/>
</dbReference>
<evidence type="ECO:0000313" key="6">
    <source>
        <dbReference type="EMBL" id="RJF74612.1"/>
    </source>
</evidence>
<keyword evidence="7" id="KW-1185">Reference proteome</keyword>
<evidence type="ECO:0000313" key="7">
    <source>
        <dbReference type="Proteomes" id="UP000286287"/>
    </source>
</evidence>
<dbReference type="Gene3D" id="3.40.50.300">
    <property type="entry name" value="P-loop containing nucleotide triphosphate hydrolases"/>
    <property type="match status" value="2"/>
</dbReference>
<dbReference type="EMBL" id="QYUJ01000009">
    <property type="protein sequence ID" value="RJF74612.1"/>
    <property type="molecule type" value="Genomic_DNA"/>
</dbReference>
<dbReference type="RefSeq" id="WP_119761192.1">
    <property type="nucleotide sequence ID" value="NZ_QYUJ01000009.1"/>
</dbReference>
<proteinExistence type="predicted"/>
<dbReference type="AlphaFoldDB" id="A0A418VES5"/>
<dbReference type="GO" id="GO:0043138">
    <property type="term" value="F:3'-5' DNA helicase activity"/>
    <property type="evidence" value="ECO:0007669"/>
    <property type="project" value="TreeGrafter"/>
</dbReference>
<reference evidence="6 7" key="1">
    <citation type="submission" date="2018-09" db="EMBL/GenBank/DDBJ databases">
        <authorList>
            <person name="Zhu H."/>
        </authorList>
    </citation>
    <scope>NUCLEOTIDE SEQUENCE [LARGE SCALE GENOMIC DNA]</scope>
    <source>
        <strain evidence="6 7">K2S05-167</strain>
    </source>
</reference>
<dbReference type="InterPro" id="IPR014017">
    <property type="entry name" value="DNA_helicase_UvrD-like_C"/>
</dbReference>
<name>A0A418VES5_9DEIO</name>
<dbReference type="PANTHER" id="PTHR11070:SF2">
    <property type="entry name" value="ATP-DEPENDENT DNA HELICASE SRS2"/>
    <property type="match status" value="1"/>
</dbReference>
<evidence type="ECO:0000256" key="2">
    <source>
        <dbReference type="ARBA" id="ARBA00022801"/>
    </source>
</evidence>
<dbReference type="GO" id="GO:0005524">
    <property type="term" value="F:ATP binding"/>
    <property type="evidence" value="ECO:0007669"/>
    <property type="project" value="UniProtKB-KW"/>
</dbReference>
<sequence length="368" mass="42262">MRLPAYDDLSKEQDAVTTLPLDGRYLIAGAPGTGKTVVALYRASRMVSREKPPVMLTYSRLLTEYVKASGLPANVTASMNTYHSWLYRYFRANYRQPPMKKPDSTYDHDWQAIFSHMSTRPPQQGKTEYMLIDEGQDLPKELYLILSTFVSQHLTVFADENQRITTDQSTMQEICHSADIHPRDIYYLKRNYRNTREIHDLACHFHRGSPTGLAEAPERPGERPVAVGMSGLKQQVDWIRAWEARNSDQSIGVLVRKKSMLRTVLSMLAGTTVNDVHAFDRDNGMQPEFDRAGITILCYQSSKGLEFDTVFLLQTEDFTHLHLSQDDEMMRLYVLCTRAREHLFLLYTGQSCPLVESIPSELLERRQV</sequence>
<dbReference type="SUPFAM" id="SSF52540">
    <property type="entry name" value="P-loop containing nucleoside triphosphate hydrolases"/>
    <property type="match status" value="1"/>
</dbReference>
<dbReference type="GO" id="GO:0000725">
    <property type="term" value="P:recombinational repair"/>
    <property type="evidence" value="ECO:0007669"/>
    <property type="project" value="TreeGrafter"/>
</dbReference>
<comment type="caution">
    <text evidence="6">The sequence shown here is derived from an EMBL/GenBank/DDBJ whole genome shotgun (WGS) entry which is preliminary data.</text>
</comment>
<dbReference type="Pfam" id="PF13361">
    <property type="entry name" value="UvrD_C"/>
    <property type="match status" value="1"/>
</dbReference>
<keyword evidence="2" id="KW-0378">Hydrolase</keyword>
<keyword evidence="3" id="KW-0347">Helicase</keyword>
<dbReference type="InterPro" id="IPR000212">
    <property type="entry name" value="DNA_helicase_UvrD/REP"/>
</dbReference>